<dbReference type="Proteomes" id="UP000813444">
    <property type="component" value="Unassembled WGS sequence"/>
</dbReference>
<name>A0A8K0S8A0_9HYPO</name>
<sequence>MSDVPELYASKAEITRLLTEVPFVWNRAVFVAGEPRSFYIAARKSGDSICVVAINGVTTHISPLNNSQGPDWKPAVVVARNVTVDITYLVSDSSRLQPELVITDIANSQDCLVLKGEDRQRVMDGSRINIEMVPFGGVCG</sequence>
<keyword evidence="2" id="KW-1185">Reference proteome</keyword>
<dbReference type="AlphaFoldDB" id="A0A8K0S8A0"/>
<dbReference type="InterPro" id="IPR013785">
    <property type="entry name" value="Aldolase_TIM"/>
</dbReference>
<evidence type="ECO:0000313" key="1">
    <source>
        <dbReference type="EMBL" id="KAH7303320.1"/>
    </source>
</evidence>
<gene>
    <name evidence="1" type="ORF">B0I35DRAFT_485321</name>
</gene>
<protein>
    <submittedName>
        <fullName evidence="1">Uncharacterized protein</fullName>
    </submittedName>
</protein>
<dbReference type="EMBL" id="JAGPNK010000036">
    <property type="protein sequence ID" value="KAH7303320.1"/>
    <property type="molecule type" value="Genomic_DNA"/>
</dbReference>
<organism evidence="1 2">
    <name type="scientific">Stachybotrys elegans</name>
    <dbReference type="NCBI Taxonomy" id="80388"/>
    <lineage>
        <taxon>Eukaryota</taxon>
        <taxon>Fungi</taxon>
        <taxon>Dikarya</taxon>
        <taxon>Ascomycota</taxon>
        <taxon>Pezizomycotina</taxon>
        <taxon>Sordariomycetes</taxon>
        <taxon>Hypocreomycetidae</taxon>
        <taxon>Hypocreales</taxon>
        <taxon>Stachybotryaceae</taxon>
        <taxon>Stachybotrys</taxon>
    </lineage>
</organism>
<comment type="caution">
    <text evidence="1">The sequence shown here is derived from an EMBL/GenBank/DDBJ whole genome shotgun (WGS) entry which is preliminary data.</text>
</comment>
<accession>A0A8K0S8A0</accession>
<proteinExistence type="predicted"/>
<dbReference type="Gene3D" id="3.20.20.70">
    <property type="entry name" value="Aldolase class I"/>
    <property type="match status" value="1"/>
</dbReference>
<reference evidence="1" key="1">
    <citation type="journal article" date="2021" name="Nat. Commun.">
        <title>Genetic determinants of endophytism in the Arabidopsis root mycobiome.</title>
        <authorList>
            <person name="Mesny F."/>
            <person name="Miyauchi S."/>
            <person name="Thiergart T."/>
            <person name="Pickel B."/>
            <person name="Atanasova L."/>
            <person name="Karlsson M."/>
            <person name="Huettel B."/>
            <person name="Barry K.W."/>
            <person name="Haridas S."/>
            <person name="Chen C."/>
            <person name="Bauer D."/>
            <person name="Andreopoulos W."/>
            <person name="Pangilinan J."/>
            <person name="LaButti K."/>
            <person name="Riley R."/>
            <person name="Lipzen A."/>
            <person name="Clum A."/>
            <person name="Drula E."/>
            <person name="Henrissat B."/>
            <person name="Kohler A."/>
            <person name="Grigoriev I.V."/>
            <person name="Martin F.M."/>
            <person name="Hacquard S."/>
        </authorList>
    </citation>
    <scope>NUCLEOTIDE SEQUENCE</scope>
    <source>
        <strain evidence="1">MPI-CAGE-CH-0235</strain>
    </source>
</reference>
<evidence type="ECO:0000313" key="2">
    <source>
        <dbReference type="Proteomes" id="UP000813444"/>
    </source>
</evidence>